<feature type="transmembrane region" description="Helical" evidence="13">
    <location>
        <begin position="196"/>
        <end position="214"/>
    </location>
</feature>
<keyword evidence="5" id="KW-0997">Cell inner membrane</keyword>
<feature type="binding site" evidence="12">
    <location>
        <position position="393"/>
    </location>
    <ligand>
        <name>K(+)</name>
        <dbReference type="ChEBI" id="CHEBI:29103"/>
    </ligand>
</feature>
<keyword evidence="9 13" id="KW-1133">Transmembrane helix</keyword>
<keyword evidence="10" id="KW-0406">Ion transport</keyword>
<keyword evidence="8 12" id="KW-0630">Potassium</keyword>
<dbReference type="GO" id="GO:0005886">
    <property type="term" value="C:plasma membrane"/>
    <property type="evidence" value="ECO:0007669"/>
    <property type="project" value="UniProtKB-SubCell"/>
</dbReference>
<evidence type="ECO:0000256" key="6">
    <source>
        <dbReference type="ARBA" id="ARBA00022538"/>
    </source>
</evidence>
<keyword evidence="7 13" id="KW-0812">Transmembrane</keyword>
<evidence type="ECO:0000256" key="3">
    <source>
        <dbReference type="ARBA" id="ARBA00022448"/>
    </source>
</evidence>
<reference evidence="14" key="1">
    <citation type="submission" date="2020-10" db="EMBL/GenBank/DDBJ databases">
        <authorList>
            <person name="Gilroy R."/>
        </authorList>
    </citation>
    <scope>NUCLEOTIDE SEQUENCE</scope>
    <source>
        <strain evidence="14">6276</strain>
    </source>
</reference>
<feature type="non-terminal residue" evidence="14">
    <location>
        <position position="1"/>
    </location>
</feature>
<evidence type="ECO:0000256" key="7">
    <source>
        <dbReference type="ARBA" id="ARBA00022692"/>
    </source>
</evidence>
<feature type="binding site" evidence="12">
    <location>
        <position position="72"/>
    </location>
    <ligand>
        <name>K(+)</name>
        <dbReference type="ChEBI" id="CHEBI:29103"/>
    </ligand>
</feature>
<evidence type="ECO:0000256" key="8">
    <source>
        <dbReference type="ARBA" id="ARBA00022958"/>
    </source>
</evidence>
<feature type="transmembrane region" description="Helical" evidence="13">
    <location>
        <begin position="33"/>
        <end position="55"/>
    </location>
</feature>
<evidence type="ECO:0000256" key="1">
    <source>
        <dbReference type="ARBA" id="ARBA00004429"/>
    </source>
</evidence>
<dbReference type="GO" id="GO:0015379">
    <property type="term" value="F:potassium:chloride symporter activity"/>
    <property type="evidence" value="ECO:0007669"/>
    <property type="project" value="InterPro"/>
</dbReference>
<keyword evidence="4" id="KW-1003">Cell membrane</keyword>
<feature type="binding site" evidence="12">
    <location>
        <position position="180"/>
    </location>
    <ligand>
        <name>K(+)</name>
        <dbReference type="ChEBI" id="CHEBI:29103"/>
    </ligand>
</feature>
<dbReference type="EMBL" id="DVIU01000138">
    <property type="protein sequence ID" value="HIS36387.1"/>
    <property type="molecule type" value="Genomic_DNA"/>
</dbReference>
<accession>A0A9D1EZM1</accession>
<protein>
    <submittedName>
        <fullName evidence="14">TrkH family potassium uptake protein</fullName>
    </submittedName>
</protein>
<dbReference type="PANTHER" id="PTHR32024">
    <property type="entry name" value="TRK SYSTEM POTASSIUM UPTAKE PROTEIN TRKG-RELATED"/>
    <property type="match status" value="1"/>
</dbReference>
<proteinExistence type="inferred from homology"/>
<dbReference type="AlphaFoldDB" id="A0A9D1EZM1"/>
<evidence type="ECO:0000256" key="2">
    <source>
        <dbReference type="ARBA" id="ARBA00009137"/>
    </source>
</evidence>
<evidence type="ECO:0000256" key="10">
    <source>
        <dbReference type="ARBA" id="ARBA00023065"/>
    </source>
</evidence>
<feature type="binding site" evidence="12">
    <location>
        <position position="277"/>
    </location>
    <ligand>
        <name>K(+)</name>
        <dbReference type="ChEBI" id="CHEBI:29103"/>
    </ligand>
</feature>
<dbReference type="Pfam" id="PF02386">
    <property type="entry name" value="TrkH"/>
    <property type="match status" value="1"/>
</dbReference>
<feature type="transmembrane region" description="Helical" evidence="13">
    <location>
        <begin position="418"/>
        <end position="437"/>
    </location>
</feature>
<organism evidence="14 15">
    <name type="scientific">Candidatus Scatousia excrementigallinarum</name>
    <dbReference type="NCBI Taxonomy" id="2840935"/>
    <lineage>
        <taxon>Bacteria</taxon>
        <taxon>Candidatus Scatousia</taxon>
    </lineage>
</organism>
<gene>
    <name evidence="14" type="ORF">IAC10_07130</name>
</gene>
<dbReference type="InterPro" id="IPR003445">
    <property type="entry name" value="Cat_transpt"/>
</dbReference>
<dbReference type="PANTHER" id="PTHR32024:SF2">
    <property type="entry name" value="TRK SYSTEM POTASSIUM UPTAKE PROTEIN TRKG-RELATED"/>
    <property type="match status" value="1"/>
</dbReference>
<evidence type="ECO:0000313" key="15">
    <source>
        <dbReference type="Proteomes" id="UP000823928"/>
    </source>
</evidence>
<feature type="transmembrane region" description="Helical" evidence="13">
    <location>
        <begin position="147"/>
        <end position="167"/>
    </location>
</feature>
<feature type="transmembrane region" description="Helical" evidence="13">
    <location>
        <begin position="235"/>
        <end position="254"/>
    </location>
</feature>
<reference evidence="14" key="2">
    <citation type="journal article" date="2021" name="PeerJ">
        <title>Extensive microbial diversity within the chicken gut microbiome revealed by metagenomics and culture.</title>
        <authorList>
            <person name="Gilroy R."/>
            <person name="Ravi A."/>
            <person name="Getino M."/>
            <person name="Pursley I."/>
            <person name="Horton D.L."/>
            <person name="Alikhan N.F."/>
            <person name="Baker D."/>
            <person name="Gharbi K."/>
            <person name="Hall N."/>
            <person name="Watson M."/>
            <person name="Adriaenssens E.M."/>
            <person name="Foster-Nyarko E."/>
            <person name="Jarju S."/>
            <person name="Secka A."/>
            <person name="Antonio M."/>
            <person name="Oren A."/>
            <person name="Chaudhuri R.R."/>
            <person name="La Ragione R."/>
            <person name="Hildebrand F."/>
            <person name="Pallen M.J."/>
        </authorList>
    </citation>
    <scope>NUCLEOTIDE SEQUENCE</scope>
    <source>
        <strain evidence="14">6276</strain>
    </source>
</reference>
<feature type="transmembrane region" description="Helical" evidence="13">
    <location>
        <begin position="96"/>
        <end position="116"/>
    </location>
</feature>
<evidence type="ECO:0000256" key="12">
    <source>
        <dbReference type="PIRSR" id="PIRSR006247-1"/>
    </source>
</evidence>
<evidence type="ECO:0000256" key="4">
    <source>
        <dbReference type="ARBA" id="ARBA00022475"/>
    </source>
</evidence>
<name>A0A9D1EZM1_9BACT</name>
<evidence type="ECO:0000256" key="9">
    <source>
        <dbReference type="ARBA" id="ARBA00022989"/>
    </source>
</evidence>
<comment type="caution">
    <text evidence="14">The sequence shown here is derived from an EMBL/GenBank/DDBJ whole genome shotgun (WGS) entry which is preliminary data.</text>
</comment>
<comment type="similarity">
    <text evidence="2">Belongs to the TrkH potassium transport family.</text>
</comment>
<sequence length="447" mass="48972">ASVISASLGLALRKLVKGAEEMKNLNDIKKAEALFIVAVSWIMFGIISAIPYLFYGLNPLDSMFESVSGITTTGATIITHFDYPKAFFFWRSMTQWLGGLGIIVLFIAILPQFAVAGRQMFFAETPGPTEDKFTPRIRNTASALWKVYSGLTILQVILLTIGGMSLFDAICNSFSTLAAGGFSPNPQSIMGYHSNYITWVVLIFMFFAGASFNLQYKVINKRNPLLFLQNDEFKLYLSLVVGISGLIALALIINNNYSIFDGITHALYQVISLMTSTGSASIDFAQWDFTAKVLLFSSMFLGACASSAGGGIKMTRWFLLFKSLKAELVRILHPNAIINIKMDGVTVAPEVIRQIIIFVIYYFIVFAFGAIVIGIIEHNATIGLSSSITAVGNIGPGFGKIIGPMGGFSSLHAVSKSIMIASMLIGRLEIIPFLVMFEPDFWNFKDN</sequence>
<feature type="transmembrane region" description="Helical" evidence="13">
    <location>
        <begin position="351"/>
        <end position="376"/>
    </location>
</feature>
<dbReference type="PIRSF" id="PIRSF006247">
    <property type="entry name" value="TrkH"/>
    <property type="match status" value="1"/>
</dbReference>
<comment type="subcellular location">
    <subcellularLocation>
        <location evidence="1">Cell inner membrane</location>
        <topology evidence="1">Multi-pass membrane protein</topology>
    </subcellularLocation>
</comment>
<dbReference type="InterPro" id="IPR004772">
    <property type="entry name" value="TrkH"/>
</dbReference>
<keyword evidence="3" id="KW-0813">Transport</keyword>
<evidence type="ECO:0000256" key="11">
    <source>
        <dbReference type="ARBA" id="ARBA00023136"/>
    </source>
</evidence>
<keyword evidence="12" id="KW-0479">Metal-binding</keyword>
<dbReference type="GO" id="GO:0046872">
    <property type="term" value="F:metal ion binding"/>
    <property type="evidence" value="ECO:0007669"/>
    <property type="project" value="UniProtKB-KW"/>
</dbReference>
<evidence type="ECO:0000256" key="5">
    <source>
        <dbReference type="ARBA" id="ARBA00022519"/>
    </source>
</evidence>
<feature type="transmembrane region" description="Helical" evidence="13">
    <location>
        <begin position="293"/>
        <end position="312"/>
    </location>
</feature>
<dbReference type="Proteomes" id="UP000823928">
    <property type="component" value="Unassembled WGS sequence"/>
</dbReference>
<keyword evidence="6" id="KW-0633">Potassium transport</keyword>
<evidence type="ECO:0000313" key="14">
    <source>
        <dbReference type="EMBL" id="HIS36387.1"/>
    </source>
</evidence>
<evidence type="ECO:0000256" key="13">
    <source>
        <dbReference type="SAM" id="Phobius"/>
    </source>
</evidence>
<keyword evidence="11 13" id="KW-0472">Membrane</keyword>
<feature type="binding site" evidence="12">
    <location>
        <position position="73"/>
    </location>
    <ligand>
        <name>K(+)</name>
        <dbReference type="ChEBI" id="CHEBI:29103"/>
    </ligand>
</feature>